<evidence type="ECO:0000313" key="1">
    <source>
        <dbReference type="EMBL" id="JAP94885.1"/>
    </source>
</evidence>
<gene>
    <name evidence="1" type="ORF">TPC1_12296</name>
</gene>
<organism evidence="1">
    <name type="scientific">Trepomonas sp. PC1</name>
    <dbReference type="NCBI Taxonomy" id="1076344"/>
    <lineage>
        <taxon>Eukaryota</taxon>
        <taxon>Metamonada</taxon>
        <taxon>Diplomonadida</taxon>
        <taxon>Hexamitidae</taxon>
        <taxon>Hexamitinae</taxon>
        <taxon>Trepomonas</taxon>
    </lineage>
</organism>
<sequence>MICPLLIFHGFAQNSKDLSNWQDYIQKKYGIQSYSIEVLFGTISSIAENPNRYLRALTHNINKLAHKLNIYCFDILSYSQGGFWMKLFSQQNTNITVRNLFTVASPINGLKAANYSHLTIKTFQKFIQNDFFYKILKNNAIPSAYWNTRNDTLLSKFKNMKINAAKIISIFSKTDNVVPFYQQSTKLNSKHKIIALQGLNHKDFVVETKQLDCLFQ</sequence>
<dbReference type="SUPFAM" id="SSF53474">
    <property type="entry name" value="alpha/beta-Hydrolases"/>
    <property type="match status" value="1"/>
</dbReference>
<dbReference type="AlphaFoldDB" id="A0A146KGX1"/>
<protein>
    <submittedName>
        <fullName evidence="1">Palmitoyl-protein thioesterase</fullName>
    </submittedName>
</protein>
<reference evidence="1" key="1">
    <citation type="submission" date="2015-07" db="EMBL/GenBank/DDBJ databases">
        <title>Adaptation to a free-living lifestyle via gene acquisitions in the diplomonad Trepomonas sp. PC1.</title>
        <authorList>
            <person name="Xu F."/>
            <person name="Jerlstrom-Hultqvist J."/>
            <person name="Kolisko M."/>
            <person name="Simpson A.G.B."/>
            <person name="Roger A.J."/>
            <person name="Svard S.G."/>
            <person name="Andersson J.O."/>
        </authorList>
    </citation>
    <scope>NUCLEOTIDE SEQUENCE</scope>
    <source>
        <strain evidence="1">PC1</strain>
    </source>
</reference>
<name>A0A146KGX1_9EUKA</name>
<dbReference type="Gene3D" id="3.40.50.1820">
    <property type="entry name" value="alpha/beta hydrolase"/>
    <property type="match status" value="1"/>
</dbReference>
<proteinExistence type="predicted"/>
<dbReference type="EMBL" id="GDID01001721">
    <property type="protein sequence ID" value="JAP94885.1"/>
    <property type="molecule type" value="Transcribed_RNA"/>
</dbReference>
<accession>A0A146KGX1</accession>
<dbReference type="InterPro" id="IPR029058">
    <property type="entry name" value="AB_hydrolase_fold"/>
</dbReference>
<dbReference type="Pfam" id="PF02089">
    <property type="entry name" value="Palm_thioest"/>
    <property type="match status" value="1"/>
</dbReference>